<comment type="caution">
    <text evidence="2">The sequence shown here is derived from an EMBL/GenBank/DDBJ whole genome shotgun (WGS) entry which is preliminary data.</text>
</comment>
<dbReference type="HOGENOM" id="CLU_1127581_0_0_9"/>
<dbReference type="AlphaFoldDB" id="C0BC19"/>
<sequence>MKKKILNFLFPKATIVLTSIFFALAWIYNDLQTAIPYALIFFFYFMIPLDVIICIANIILKLIHNNRKVVSEEKPNGGQQTQEKPIFRTSKFQSDNRYTKGIEYFANFCTAGYELDKDKNYSYNATGGNIRYNDKRFDNIANDPDMVKMISNEKINAISSQIVKIYMQKNIRIFIERTNCTKAYLVLKVIPVGVTSLNDITLFQNDIGYQTGMPTLIDVFDNRGYAYIIFSIQNFIDDRFRDVKLI</sequence>
<proteinExistence type="predicted"/>
<reference evidence="2 3" key="2">
    <citation type="submission" date="2009-03" db="EMBL/GenBank/DDBJ databases">
        <title>Draft genome sequence of Coprococcus comes (ATCC 27758).</title>
        <authorList>
            <person name="Sudarsanam P."/>
            <person name="Ley R."/>
            <person name="Guruge J."/>
            <person name="Turnbaugh P.J."/>
            <person name="Mahowald M."/>
            <person name="Liep D."/>
            <person name="Gordon J."/>
        </authorList>
    </citation>
    <scope>NUCLEOTIDE SEQUENCE [LARGE SCALE GENOMIC DNA]</scope>
    <source>
        <strain evidence="2 3">ATCC 27758</strain>
    </source>
</reference>
<evidence type="ECO:0000256" key="1">
    <source>
        <dbReference type="SAM" id="Phobius"/>
    </source>
</evidence>
<keyword evidence="1" id="KW-1133">Transmembrane helix</keyword>
<name>C0BC19_9FIRM</name>
<dbReference type="RefSeq" id="WP_008375354.1">
    <property type="nucleotide sequence ID" value="NZ_CP102277.1"/>
</dbReference>
<dbReference type="EMBL" id="ABVR01000041">
    <property type="protein sequence ID" value="EEG89644.1"/>
    <property type="molecule type" value="Genomic_DNA"/>
</dbReference>
<keyword evidence="1" id="KW-0472">Membrane</keyword>
<organism evidence="2 3">
    <name type="scientific">Coprococcus comes ATCC 27758</name>
    <dbReference type="NCBI Taxonomy" id="470146"/>
    <lineage>
        <taxon>Bacteria</taxon>
        <taxon>Bacillati</taxon>
        <taxon>Bacillota</taxon>
        <taxon>Clostridia</taxon>
        <taxon>Lachnospirales</taxon>
        <taxon>Lachnospiraceae</taxon>
        <taxon>Coprococcus</taxon>
    </lineage>
</organism>
<gene>
    <name evidence="2" type="ORF">COPCOM_02629</name>
</gene>
<protein>
    <submittedName>
        <fullName evidence="2">Uncharacterized protein</fullName>
    </submittedName>
</protein>
<reference evidence="2 3" key="1">
    <citation type="submission" date="2009-02" db="EMBL/GenBank/DDBJ databases">
        <authorList>
            <person name="Fulton L."/>
            <person name="Clifton S."/>
            <person name="Fulton B."/>
            <person name="Xu J."/>
            <person name="Minx P."/>
            <person name="Pepin K.H."/>
            <person name="Johnson M."/>
            <person name="Bhonagiri V."/>
            <person name="Nash W.E."/>
            <person name="Mardis E.R."/>
            <person name="Wilson R.K."/>
        </authorList>
    </citation>
    <scope>NUCLEOTIDE SEQUENCE [LARGE SCALE GENOMIC DNA]</scope>
    <source>
        <strain evidence="2 3">ATCC 27758</strain>
    </source>
</reference>
<evidence type="ECO:0000313" key="3">
    <source>
        <dbReference type="Proteomes" id="UP000003793"/>
    </source>
</evidence>
<feature type="transmembrane region" description="Helical" evidence="1">
    <location>
        <begin position="9"/>
        <end position="28"/>
    </location>
</feature>
<keyword evidence="1" id="KW-0812">Transmembrane</keyword>
<dbReference type="GeneID" id="92825032"/>
<accession>C0BC19</accession>
<dbReference type="Proteomes" id="UP000003793">
    <property type="component" value="Unassembled WGS sequence"/>
</dbReference>
<feature type="transmembrane region" description="Helical" evidence="1">
    <location>
        <begin position="34"/>
        <end position="60"/>
    </location>
</feature>
<evidence type="ECO:0000313" key="2">
    <source>
        <dbReference type="EMBL" id="EEG89644.1"/>
    </source>
</evidence>